<accession>A0A1L9S6Q1</accession>
<dbReference type="RefSeq" id="XP_022577323.1">
    <property type="nucleotide sequence ID" value="XM_022724176.1"/>
</dbReference>
<keyword evidence="2" id="KW-1185">Reference proteome</keyword>
<evidence type="ECO:0000313" key="2">
    <source>
        <dbReference type="Proteomes" id="UP000184188"/>
    </source>
</evidence>
<proteinExistence type="predicted"/>
<dbReference type="Proteomes" id="UP000184188">
    <property type="component" value="Unassembled WGS sequence"/>
</dbReference>
<reference evidence="2" key="1">
    <citation type="journal article" date="2017" name="Genome Biol.">
        <title>Comparative genomics reveals high biological diversity and specific adaptations in the industrially and medically important fungal genus Aspergillus.</title>
        <authorList>
            <person name="de Vries R.P."/>
            <person name="Riley R."/>
            <person name="Wiebenga A."/>
            <person name="Aguilar-Osorio G."/>
            <person name="Amillis S."/>
            <person name="Uchima C.A."/>
            <person name="Anderluh G."/>
            <person name="Asadollahi M."/>
            <person name="Askin M."/>
            <person name="Barry K."/>
            <person name="Battaglia E."/>
            <person name="Bayram O."/>
            <person name="Benocci T."/>
            <person name="Braus-Stromeyer S.A."/>
            <person name="Caldana C."/>
            <person name="Canovas D."/>
            <person name="Cerqueira G.C."/>
            <person name="Chen F."/>
            <person name="Chen W."/>
            <person name="Choi C."/>
            <person name="Clum A."/>
            <person name="Dos Santos R.A."/>
            <person name="Damasio A.R."/>
            <person name="Diallinas G."/>
            <person name="Emri T."/>
            <person name="Fekete E."/>
            <person name="Flipphi M."/>
            <person name="Freyberg S."/>
            <person name="Gallo A."/>
            <person name="Gournas C."/>
            <person name="Habgood R."/>
            <person name="Hainaut M."/>
            <person name="Harispe M.L."/>
            <person name="Henrissat B."/>
            <person name="Hilden K.S."/>
            <person name="Hope R."/>
            <person name="Hossain A."/>
            <person name="Karabika E."/>
            <person name="Karaffa L."/>
            <person name="Karanyi Z."/>
            <person name="Krasevec N."/>
            <person name="Kuo A."/>
            <person name="Kusch H."/>
            <person name="LaButti K."/>
            <person name="Lagendijk E.L."/>
            <person name="Lapidus A."/>
            <person name="Levasseur A."/>
            <person name="Lindquist E."/>
            <person name="Lipzen A."/>
            <person name="Logrieco A.F."/>
            <person name="MacCabe A."/>
            <person name="Maekelae M.R."/>
            <person name="Malavazi I."/>
            <person name="Melin P."/>
            <person name="Meyer V."/>
            <person name="Mielnichuk N."/>
            <person name="Miskei M."/>
            <person name="Molnar A.P."/>
            <person name="Mule G."/>
            <person name="Ngan C.Y."/>
            <person name="Orejas M."/>
            <person name="Orosz E."/>
            <person name="Ouedraogo J.P."/>
            <person name="Overkamp K.M."/>
            <person name="Park H.-S."/>
            <person name="Perrone G."/>
            <person name="Piumi F."/>
            <person name="Punt P.J."/>
            <person name="Ram A.F."/>
            <person name="Ramon A."/>
            <person name="Rauscher S."/>
            <person name="Record E."/>
            <person name="Riano-Pachon D.M."/>
            <person name="Robert V."/>
            <person name="Roehrig J."/>
            <person name="Ruller R."/>
            <person name="Salamov A."/>
            <person name="Salih N.S."/>
            <person name="Samson R.A."/>
            <person name="Sandor E."/>
            <person name="Sanguinetti M."/>
            <person name="Schuetze T."/>
            <person name="Sepcic K."/>
            <person name="Shelest E."/>
            <person name="Sherlock G."/>
            <person name="Sophianopoulou V."/>
            <person name="Squina F.M."/>
            <person name="Sun H."/>
            <person name="Susca A."/>
            <person name="Todd R.B."/>
            <person name="Tsang A."/>
            <person name="Unkles S.E."/>
            <person name="van de Wiele N."/>
            <person name="van Rossen-Uffink D."/>
            <person name="Oliveira J.V."/>
            <person name="Vesth T.C."/>
            <person name="Visser J."/>
            <person name="Yu J.-H."/>
            <person name="Zhou M."/>
            <person name="Andersen M.R."/>
            <person name="Archer D.B."/>
            <person name="Baker S.E."/>
            <person name="Benoit I."/>
            <person name="Brakhage A.A."/>
            <person name="Braus G.H."/>
            <person name="Fischer R."/>
            <person name="Frisvad J.C."/>
            <person name="Goldman G.H."/>
            <person name="Houbraken J."/>
            <person name="Oakley B."/>
            <person name="Pocsi I."/>
            <person name="Scazzocchio C."/>
            <person name="Seiboth B."/>
            <person name="vanKuyk P.A."/>
            <person name="Wortman J."/>
            <person name="Dyer P.S."/>
            <person name="Grigoriev I.V."/>
        </authorList>
    </citation>
    <scope>NUCLEOTIDE SEQUENCE [LARGE SCALE GENOMIC DNA]</scope>
    <source>
        <strain evidence="2">CBS 506.65</strain>
    </source>
</reference>
<gene>
    <name evidence="1" type="ORF">ASPZODRAFT_136940</name>
</gene>
<dbReference type="STRING" id="1073090.A0A1L9S6Q1"/>
<dbReference type="EMBL" id="KV878356">
    <property type="protein sequence ID" value="OJJ42813.1"/>
    <property type="molecule type" value="Genomic_DNA"/>
</dbReference>
<dbReference type="VEuPathDB" id="FungiDB:ASPZODRAFT_136940"/>
<dbReference type="OrthoDB" id="4526846at2759"/>
<name>A0A1L9S6Q1_9EURO</name>
<evidence type="ECO:0008006" key="3">
    <source>
        <dbReference type="Google" id="ProtNLM"/>
    </source>
</evidence>
<sequence length="260" mass="26699">MKITLALLFALAEAIEVIPPARVALTTITATSVDIVTSTATTAVAVTSSLPSCTVGSAEPTAASCVPSLWSSGSLFYSQRCSSNYVGDGSLLSVLPEVPFTSCRDLCIASTSCAGFNYLGIITYCELTWGTALTWNTAGASYDQAMLKYTTNPCEIITSSTETVVDTFTTTYTTVYVETISTSAISSSAISSSAISSSAISSSTISSSSAISTSAAISSSSATASSAVSSANHTMTDTVVVYSLTSTIYTTDISTVYDCE</sequence>
<evidence type="ECO:0000313" key="1">
    <source>
        <dbReference type="EMBL" id="OJJ42813.1"/>
    </source>
</evidence>
<dbReference type="GeneID" id="34610641"/>
<dbReference type="AlphaFoldDB" id="A0A1L9S6Q1"/>
<organism evidence="1 2">
    <name type="scientific">Penicilliopsis zonata CBS 506.65</name>
    <dbReference type="NCBI Taxonomy" id="1073090"/>
    <lineage>
        <taxon>Eukaryota</taxon>
        <taxon>Fungi</taxon>
        <taxon>Dikarya</taxon>
        <taxon>Ascomycota</taxon>
        <taxon>Pezizomycotina</taxon>
        <taxon>Eurotiomycetes</taxon>
        <taxon>Eurotiomycetidae</taxon>
        <taxon>Eurotiales</taxon>
        <taxon>Aspergillaceae</taxon>
        <taxon>Penicilliopsis</taxon>
    </lineage>
</organism>
<protein>
    <recommendedName>
        <fullName evidence="3">Apple domain-containing protein</fullName>
    </recommendedName>
</protein>